<keyword evidence="1" id="KW-0472">Membrane</keyword>
<keyword evidence="1" id="KW-1133">Transmembrane helix</keyword>
<reference evidence="3" key="1">
    <citation type="journal article" date="2019" name="Int. J. Syst. Evol. Microbiol.">
        <title>The Global Catalogue of Microorganisms (GCM) 10K type strain sequencing project: providing services to taxonomists for standard genome sequencing and annotation.</title>
        <authorList>
            <consortium name="The Broad Institute Genomics Platform"/>
            <consortium name="The Broad Institute Genome Sequencing Center for Infectious Disease"/>
            <person name="Wu L."/>
            <person name="Ma J."/>
        </authorList>
    </citation>
    <scope>NUCLEOTIDE SEQUENCE [LARGE SCALE GENOMIC DNA]</scope>
    <source>
        <strain evidence="3">DFY28</strain>
    </source>
</reference>
<dbReference type="Proteomes" id="UP001597237">
    <property type="component" value="Unassembled WGS sequence"/>
</dbReference>
<keyword evidence="3" id="KW-1185">Reference proteome</keyword>
<sequence length="46" mass="5229">MPRFELYEKADSRRTRSGSSGARMFALLLLLWAAILLWASQVVFGL</sequence>
<accession>A0ABW4MZ14</accession>
<protein>
    <submittedName>
        <fullName evidence="2">Uncharacterized protein</fullName>
    </submittedName>
</protein>
<dbReference type="RefSeq" id="WP_377284357.1">
    <property type="nucleotide sequence ID" value="NZ_JBHRSI010000015.1"/>
</dbReference>
<gene>
    <name evidence="2" type="ORF">ACFSC0_07385</name>
</gene>
<evidence type="ECO:0000313" key="3">
    <source>
        <dbReference type="Proteomes" id="UP001597237"/>
    </source>
</evidence>
<organism evidence="2 3">
    <name type="scientific">Phenylobacterium terrae</name>
    <dbReference type="NCBI Taxonomy" id="2665495"/>
    <lineage>
        <taxon>Bacteria</taxon>
        <taxon>Pseudomonadati</taxon>
        <taxon>Pseudomonadota</taxon>
        <taxon>Alphaproteobacteria</taxon>
        <taxon>Caulobacterales</taxon>
        <taxon>Caulobacteraceae</taxon>
        <taxon>Phenylobacterium</taxon>
    </lineage>
</organism>
<name>A0ABW4MZ14_9CAUL</name>
<evidence type="ECO:0000313" key="2">
    <source>
        <dbReference type="EMBL" id="MFD1783212.1"/>
    </source>
</evidence>
<comment type="caution">
    <text evidence="2">The sequence shown here is derived from an EMBL/GenBank/DDBJ whole genome shotgun (WGS) entry which is preliminary data.</text>
</comment>
<dbReference type="EMBL" id="JBHUEY010000001">
    <property type="protein sequence ID" value="MFD1783212.1"/>
    <property type="molecule type" value="Genomic_DNA"/>
</dbReference>
<keyword evidence="1" id="KW-0812">Transmembrane</keyword>
<evidence type="ECO:0000256" key="1">
    <source>
        <dbReference type="SAM" id="Phobius"/>
    </source>
</evidence>
<proteinExistence type="predicted"/>
<feature type="transmembrane region" description="Helical" evidence="1">
    <location>
        <begin position="21"/>
        <end position="44"/>
    </location>
</feature>